<evidence type="ECO:0000256" key="7">
    <source>
        <dbReference type="ARBA" id="ARBA00023242"/>
    </source>
</evidence>
<dbReference type="InterPro" id="IPR045209">
    <property type="entry name" value="Rrp5"/>
</dbReference>
<dbReference type="CDD" id="cd05693">
    <property type="entry name" value="S1_Rrp5_repeat_hs1_sc1"/>
    <property type="match status" value="1"/>
</dbReference>
<dbReference type="CDD" id="cd05698">
    <property type="entry name" value="S1_Rrp5_repeat_hs6_sc5"/>
    <property type="match status" value="1"/>
</dbReference>
<dbReference type="InterPro" id="IPR048059">
    <property type="entry name" value="Rrp5_S1_rpt_hs1_sc1"/>
</dbReference>
<dbReference type="FunFam" id="2.40.50.140:FF:000103">
    <property type="entry name" value="protein RRP5 homolog"/>
    <property type="match status" value="2"/>
</dbReference>
<feature type="domain" description="S1 motif" evidence="14">
    <location>
        <begin position="982"/>
        <end position="1051"/>
    </location>
</feature>
<dbReference type="CDD" id="cd05706">
    <property type="entry name" value="S1_Rrp5_repeat_sc10"/>
    <property type="match status" value="1"/>
</dbReference>
<feature type="compositionally biased region" description="Basic and acidic residues" evidence="12">
    <location>
        <begin position="2062"/>
        <end position="2074"/>
    </location>
</feature>
<evidence type="ECO:0000256" key="11">
    <source>
        <dbReference type="PROSITE-ProRule" id="PRU00176"/>
    </source>
</evidence>
<gene>
    <name evidence="15" type="ORF">EPUL_000039</name>
</gene>
<dbReference type="SUPFAM" id="SSF50249">
    <property type="entry name" value="Nucleic acid-binding proteins"/>
    <property type="match status" value="10"/>
</dbReference>
<evidence type="ECO:0000259" key="14">
    <source>
        <dbReference type="PROSITE" id="PS50126"/>
    </source>
</evidence>
<feature type="compositionally biased region" description="Polar residues" evidence="12">
    <location>
        <begin position="1254"/>
        <end position="1266"/>
    </location>
</feature>
<keyword evidence="4" id="KW-0698">rRNA processing</keyword>
<feature type="domain" description="RRM" evidence="13">
    <location>
        <begin position="1688"/>
        <end position="1764"/>
    </location>
</feature>
<evidence type="ECO:0000256" key="12">
    <source>
        <dbReference type="SAM" id="MobiDB-lite"/>
    </source>
</evidence>
<dbReference type="SMART" id="SM00386">
    <property type="entry name" value="HAT"/>
    <property type="match status" value="5"/>
</dbReference>
<dbReference type="PROSITE" id="PS50126">
    <property type="entry name" value="S1"/>
    <property type="match status" value="11"/>
</dbReference>
<dbReference type="GO" id="GO:0003723">
    <property type="term" value="F:RNA binding"/>
    <property type="evidence" value="ECO:0007669"/>
    <property type="project" value="UniProtKB-UniRule"/>
</dbReference>
<feature type="compositionally biased region" description="Basic and acidic residues" evidence="12">
    <location>
        <begin position="1798"/>
        <end position="1835"/>
    </location>
</feature>
<feature type="region of interest" description="Disordered" evidence="12">
    <location>
        <begin position="1"/>
        <end position="27"/>
    </location>
</feature>
<dbReference type="Pfam" id="PF23459">
    <property type="entry name" value="S1_RRP5"/>
    <property type="match status" value="1"/>
</dbReference>
<feature type="domain" description="S1 motif" evidence="14">
    <location>
        <begin position="1165"/>
        <end position="1236"/>
    </location>
</feature>
<evidence type="ECO:0000256" key="8">
    <source>
        <dbReference type="ARBA" id="ARBA00055575"/>
    </source>
</evidence>
<feature type="domain" description="S1 motif" evidence="14">
    <location>
        <begin position="476"/>
        <end position="550"/>
    </location>
</feature>
<protein>
    <recommendedName>
        <fullName evidence="9">rRNA biogenesis protein RRP5</fullName>
    </recommendedName>
    <alternativeName>
        <fullName evidence="10">Ribosomal RNA-processing protein 5</fullName>
    </alternativeName>
</protein>
<dbReference type="InterPro" id="IPR012340">
    <property type="entry name" value="NA-bd_OB-fold"/>
</dbReference>
<evidence type="ECO:0000256" key="1">
    <source>
        <dbReference type="ARBA" id="ARBA00002863"/>
    </source>
</evidence>
<dbReference type="InterPro" id="IPR057302">
    <property type="entry name" value="Rrp5_S1"/>
</dbReference>
<comment type="subcellular location">
    <subcellularLocation>
        <location evidence="2">Nucleus</location>
        <location evidence="2">Nucleolus</location>
    </subcellularLocation>
</comment>
<feature type="domain" description="S1 motif" evidence="14">
    <location>
        <begin position="896"/>
        <end position="967"/>
    </location>
</feature>
<dbReference type="Pfam" id="PF05843">
    <property type="entry name" value="Suf"/>
    <property type="match status" value="1"/>
</dbReference>
<dbReference type="Gene3D" id="1.25.40.10">
    <property type="entry name" value="Tetratricopeptide repeat domain"/>
    <property type="match status" value="1"/>
</dbReference>
<reference evidence="15 16" key="1">
    <citation type="submission" date="2017-10" db="EMBL/GenBank/DDBJ databases">
        <title>Development of genomic resources for the powdery mildew, Erysiphe pulchra.</title>
        <authorList>
            <person name="Wadl P.A."/>
            <person name="Mack B.M."/>
            <person name="Moore G."/>
            <person name="Beltz S.B."/>
        </authorList>
    </citation>
    <scope>NUCLEOTIDE SEQUENCE [LARGE SCALE GENOMIC DNA]</scope>
    <source>
        <strain evidence="15">Cflorida</strain>
    </source>
</reference>
<dbReference type="CDD" id="cd05697">
    <property type="entry name" value="S1_Rrp5_repeat_hs5"/>
    <property type="match status" value="1"/>
</dbReference>
<dbReference type="GO" id="GO:0032040">
    <property type="term" value="C:small-subunit processome"/>
    <property type="evidence" value="ECO:0007669"/>
    <property type="project" value="TreeGrafter"/>
</dbReference>
<dbReference type="SMART" id="SM00360">
    <property type="entry name" value="RRM"/>
    <property type="match status" value="1"/>
</dbReference>
<dbReference type="SMART" id="SM00316">
    <property type="entry name" value="S1"/>
    <property type="match status" value="12"/>
</dbReference>
<feature type="compositionally biased region" description="Basic and acidic residues" evidence="12">
    <location>
        <begin position="1764"/>
        <end position="1782"/>
    </location>
</feature>
<dbReference type="InterPro" id="IPR012677">
    <property type="entry name" value="Nucleotide-bd_a/b_plait_sf"/>
</dbReference>
<dbReference type="InterPro" id="IPR035979">
    <property type="entry name" value="RBD_domain_sf"/>
</dbReference>
<dbReference type="PROSITE" id="PS50102">
    <property type="entry name" value="RRM"/>
    <property type="match status" value="1"/>
</dbReference>
<feature type="region of interest" description="Disordered" evidence="12">
    <location>
        <begin position="1244"/>
        <end position="1280"/>
    </location>
</feature>
<dbReference type="FunFam" id="2.40.50.140:FF:000279">
    <property type="entry name" value="rRNA biogenesis protein rrp5"/>
    <property type="match status" value="1"/>
</dbReference>
<name>A0A2S4Q2E7_9PEZI</name>
<dbReference type="Gene3D" id="3.30.70.330">
    <property type="match status" value="1"/>
</dbReference>
<dbReference type="SUPFAM" id="SSF48452">
    <property type="entry name" value="TPR-like"/>
    <property type="match status" value="1"/>
</dbReference>
<dbReference type="EMBL" id="PEDP01000002">
    <property type="protein sequence ID" value="POS88448.1"/>
    <property type="molecule type" value="Genomic_DNA"/>
</dbReference>
<evidence type="ECO:0000256" key="10">
    <source>
        <dbReference type="ARBA" id="ARBA00076674"/>
    </source>
</evidence>
<evidence type="ECO:0000256" key="3">
    <source>
        <dbReference type="ARBA" id="ARBA00022517"/>
    </source>
</evidence>
<feature type="domain" description="S1 motif" evidence="14">
    <location>
        <begin position="570"/>
        <end position="639"/>
    </location>
</feature>
<accession>A0A2S4Q2E7</accession>
<feature type="compositionally biased region" description="Acidic residues" evidence="12">
    <location>
        <begin position="1244"/>
        <end position="1253"/>
    </location>
</feature>
<evidence type="ECO:0000256" key="9">
    <source>
        <dbReference type="ARBA" id="ARBA00073619"/>
    </source>
</evidence>
<dbReference type="PANTHER" id="PTHR23270">
    <property type="entry name" value="PROGRAMMED CELL DEATH PROTEIN 11 PRE-RRNA PROCESSING PROTEIN RRP5"/>
    <property type="match status" value="1"/>
</dbReference>
<dbReference type="InterPro" id="IPR048058">
    <property type="entry name" value="Rrp5_S1_rpt_hs11_sc8"/>
</dbReference>
<feature type="domain" description="S1 motif" evidence="14">
    <location>
        <begin position="1076"/>
        <end position="1145"/>
    </location>
</feature>
<dbReference type="InterPro" id="IPR003029">
    <property type="entry name" value="S1_domain"/>
</dbReference>
<organism evidence="15 16">
    <name type="scientific">Erysiphe pulchra</name>
    <dbReference type="NCBI Taxonomy" id="225359"/>
    <lineage>
        <taxon>Eukaryota</taxon>
        <taxon>Fungi</taxon>
        <taxon>Dikarya</taxon>
        <taxon>Ascomycota</taxon>
        <taxon>Pezizomycotina</taxon>
        <taxon>Leotiomycetes</taxon>
        <taxon>Erysiphales</taxon>
        <taxon>Erysiphaceae</taxon>
        <taxon>Erysiphe</taxon>
    </lineage>
</organism>
<dbReference type="Gene3D" id="2.40.50.140">
    <property type="entry name" value="Nucleic acid-binding proteins"/>
    <property type="match status" value="10"/>
</dbReference>
<dbReference type="InterPro" id="IPR057301">
    <property type="entry name" value="Rrp5_OB_4th"/>
</dbReference>
<feature type="domain" description="S1 motif" evidence="14">
    <location>
        <begin position="285"/>
        <end position="355"/>
    </location>
</feature>
<feature type="compositionally biased region" description="Polar residues" evidence="12">
    <location>
        <begin position="2175"/>
        <end position="2186"/>
    </location>
</feature>
<feature type="region of interest" description="Disordered" evidence="12">
    <location>
        <begin position="2052"/>
        <end position="2186"/>
    </location>
</feature>
<evidence type="ECO:0000313" key="15">
    <source>
        <dbReference type="EMBL" id="POS88448.1"/>
    </source>
</evidence>
<dbReference type="GO" id="GO:0006364">
    <property type="term" value="P:rRNA processing"/>
    <property type="evidence" value="ECO:0007669"/>
    <property type="project" value="UniProtKB-KW"/>
</dbReference>
<keyword evidence="16" id="KW-1185">Reference proteome</keyword>
<dbReference type="SUPFAM" id="SSF54928">
    <property type="entry name" value="RNA-binding domain, RBD"/>
    <property type="match status" value="1"/>
</dbReference>
<feature type="domain" description="S1 motif" evidence="14">
    <location>
        <begin position="192"/>
        <end position="261"/>
    </location>
</feature>
<dbReference type="InterPro" id="IPR003107">
    <property type="entry name" value="HAT"/>
</dbReference>
<comment type="caution">
    <text evidence="15">The sequence shown here is derived from an EMBL/GenBank/DDBJ whole genome shotgun (WGS) entry which is preliminary data.</text>
</comment>
<dbReference type="PANTHER" id="PTHR23270:SF10">
    <property type="entry name" value="PROTEIN RRP5 HOMOLOG"/>
    <property type="match status" value="1"/>
</dbReference>
<dbReference type="FunFam" id="2.40.50.140:FF:000278">
    <property type="entry name" value="rRNA biogenesis protein rrp5"/>
    <property type="match status" value="1"/>
</dbReference>
<dbReference type="OrthoDB" id="412781at2759"/>
<dbReference type="Proteomes" id="UP000237438">
    <property type="component" value="Unassembled WGS sequence"/>
</dbReference>
<dbReference type="FunFam" id="2.40.50.140:FF:000159">
    <property type="entry name" value="rRNA biogenesis protein rrp5"/>
    <property type="match status" value="1"/>
</dbReference>
<keyword evidence="11" id="KW-0694">RNA-binding</keyword>
<comment type="function">
    <text evidence="8">Involved in the biogenesis of rRNA. Required for the formation of 18S and 5.8S rRNA.</text>
</comment>
<feature type="compositionally biased region" description="Polar residues" evidence="12">
    <location>
        <begin position="1935"/>
        <end position="1947"/>
    </location>
</feature>
<dbReference type="CDD" id="cd05703">
    <property type="entry name" value="S1_Rrp5_repeat_hs12_sc9"/>
    <property type="match status" value="1"/>
</dbReference>
<dbReference type="Pfam" id="PF00575">
    <property type="entry name" value="S1"/>
    <property type="match status" value="4"/>
</dbReference>
<dbReference type="InterPro" id="IPR000504">
    <property type="entry name" value="RRM_dom"/>
</dbReference>
<evidence type="ECO:0000256" key="4">
    <source>
        <dbReference type="ARBA" id="ARBA00022552"/>
    </source>
</evidence>
<keyword evidence="5" id="KW-0597">Phosphoprotein</keyword>
<dbReference type="Pfam" id="PF24685">
    <property type="entry name" value="OB_RRP5_4th"/>
    <property type="match status" value="1"/>
</dbReference>
<keyword evidence="7" id="KW-0539">Nucleus</keyword>
<evidence type="ECO:0000256" key="5">
    <source>
        <dbReference type="ARBA" id="ARBA00022553"/>
    </source>
</evidence>
<dbReference type="FunFam" id="2.40.50.140:FF:000155">
    <property type="entry name" value="rRNA biogenesis protein RRP5"/>
    <property type="match status" value="1"/>
</dbReference>
<dbReference type="STRING" id="225359.A0A2S4Q2E7"/>
<dbReference type="Pfam" id="PF00076">
    <property type="entry name" value="RRM_1"/>
    <property type="match status" value="1"/>
</dbReference>
<feature type="compositionally biased region" description="Basic and acidic residues" evidence="12">
    <location>
        <begin position="1885"/>
        <end position="1900"/>
    </location>
</feature>
<feature type="compositionally biased region" description="Basic and acidic residues" evidence="12">
    <location>
        <begin position="2113"/>
        <end position="2133"/>
    </location>
</feature>
<feature type="domain" description="S1 motif" evidence="14">
    <location>
        <begin position="783"/>
        <end position="862"/>
    </location>
</feature>
<evidence type="ECO:0000256" key="2">
    <source>
        <dbReference type="ARBA" id="ARBA00004604"/>
    </source>
</evidence>
<dbReference type="FunFam" id="2.40.50.140:FF:000196">
    <property type="entry name" value="rRNA biogenesis protein RRP5"/>
    <property type="match status" value="1"/>
</dbReference>
<keyword evidence="3" id="KW-0690">Ribosome biogenesis</keyword>
<feature type="domain" description="S1 motif" evidence="14">
    <location>
        <begin position="384"/>
        <end position="459"/>
    </location>
</feature>
<feature type="region of interest" description="Disordered" evidence="12">
    <location>
        <begin position="1756"/>
        <end position="1990"/>
    </location>
</feature>
<dbReference type="InterPro" id="IPR008847">
    <property type="entry name" value="Suf"/>
</dbReference>
<proteinExistence type="predicted"/>
<comment type="function">
    <text evidence="1">Component of the cleavage factor IA (CFIA) complex, which is involved in the endonucleolytic cleavage during polyadenylation-dependent pre-mRNA 3'-end formation.</text>
</comment>
<dbReference type="InterPro" id="IPR011990">
    <property type="entry name" value="TPR-like_helical_dom_sf"/>
</dbReference>
<evidence type="ECO:0000259" key="13">
    <source>
        <dbReference type="PROSITE" id="PS50102"/>
    </source>
</evidence>
<evidence type="ECO:0000313" key="16">
    <source>
        <dbReference type="Proteomes" id="UP000237438"/>
    </source>
</evidence>
<evidence type="ECO:0000256" key="6">
    <source>
        <dbReference type="ARBA" id="ARBA00022737"/>
    </source>
</evidence>
<sequence>MAPETTKVSKRKREGQDEAAFPRGGGSILTPLEHKQIQIQATRDVLFEHNNKESSEKLEKNGEKVTKRRKITTKRLVTGSLVLGQITEIHESEIVLSLPNNLTGYVPITSISDKLTKRLEIISAITDDENKESSTEEIELHKIFKIGEYLRAYIVSTSSDSNANTKIKKSIQLSLRPQDTNNSINPDSIVVNSTLMTSIISVEDHGVILDLGVDDSSIRGFMSSKEIGDNLELQEMQEGAILFCIVTGISSNGKIIKLSANKNRIAKYDKHFLSEAPSVDIFLPGTVVEALVTEISARGLVGKIMGMVDVTADLIHSGAVFSEKELQKIYKIGSKLKARVICTFPQTEPLKLGISTLDHILSLRPKQALKNGNLENPSALLPMSSIVETVIVKKLVSNIGLFVDVNIKDIPGFVHISRISDKKIDGLSESSGPYALGSVHRGRVTGFNSIDGIYNLSFQQSVIERPFLCIEDIEVGTTVQGKVEKLLINSSGVSGIIVNLTEGISGLVPQIHISDVKLLHPEQKFKEGANVTARVLSTDATKRQIRLTLKKSLVNSDARQFLDYRTIEPHMNSPGTIINIIPSGAVVQFYGNVRGFLPVAEMSEAYIKDPSQHFHIGQVVNVYVLNVDPNLERMTVSCKNPSSLSAAQQVALQKLEIGQIVSANVIGKSEEEIQLTIEGSELRALLPVVNLSNGSASKNRSLLKNIKVGGILRDLAVMKKIEKQRIIILTKKTSLVKETKEITKNQSNKQAQLSIKELKNESNQRLTDGALINPVDENIKYLSDIIVGIRTKARITSVKDTQLNVQMADNVKGRIDFSQIFDSWDSIKDHKRPLKSFSSRQIIDVRVLGTHDARKHCFLPITHRSGKISVFELSAKPSDLEGPLEDAITLDKIELNSSWIAFVNNVTEDCLWVNLTPNIRGRIAALEASDNVSRLEDLEANFPVGSALKVHVINKDIASNRLDLSARPKNSDPLSFKNLNKGMVVPGKVVKTDKSYILVQLSDSLVGQVNLVDLADDFTEANPTKYSRGEIIRVCVCDVDISNKKIRLSTRPSRVLNSCLTVQDPDISSVEQLKVNDVVRGFVKSISDKGIFVSLSWKITAYARISDLSDSFIPDWKSHFEIDSLIRGKVISVNQTQNKVQISLKTSILEKDYTPPITFESLKIGQFVMGKVRKVEDYGIFIVVNGSDNLSGLCHKSELADQQVQDVKKLYEVGDTVKASILKLDKQKRRVNFGLKTSYFEEIGSESDSELDETNSVMSVRSQESAMNDDDSSDTEGGGVYLNEGDDFLKSVSRSPELSVGESKYNNTKDKISTLNAGGFNWSANLDLSDNETDSSDISDGSRELKKKKKSKKARIAIDRTGDLDASEPSSVSDFERLLLGQPESSRIWIQYMAFQVQLGNLSEARATAERAIKTINPKEENEKLNVWVALLNLENVYGSEEATDEVFIRACQFNDPQEIHERFISILIQSGKHDKADTYFQTLVKKFSQSPAVWYNYAHFLHTVMSSPDRARALLSRATQSLPPHTHLNLTLKFAALEFHSKSGSPERGRTIIEGLLSTFPKRLDIWNQLLDLEIQQGDKEIIRGVFQRIIKSKALKPKRAKNWFKKWSEWEEKNGDKKDCERVKALAEEWELLNGEIESSLLYTNSRTGYGTERRTYGNNVGSHANVNAAGYSYREEPILPVKPPFTVHLGNLSFDATTGDVSDFFMRCECTNVRIIEDRVDMKPKGFGYAEFATRDGLKQALTLNGSQFQGRSIRISIADPPKDRGDRPEARDISDWSRKGPLPDLPSRSGMGSGRRDQDRGFGPDSGSDRKDRYQEGDGKIRDLGNWERKGPLSPIVQPERSHRDGGRSRTNDGPRGDGGFRDRRSSPAAWGEGRLNSSHEGSRPPRRDVIDRPTIERQPTAAEQDNQWRSKMRPDPPAAKSPVVSRDGSEASSSPARNSAVASTRPKLNLAKRTVSEVHEKNTSSTTTDAKASPFGAAKPIDTAAKEREIEEKRLATIREKKEAEEKALEEKKKQEIKAAAEIEEQKKIEILQRADKLNLENVTENVDKVSLNGDLDDNKPVDVKETVQKFRPRPSEAGAWRSASNGPLSLRDDVPKGPRAGRGGFGRGRDDGREGRDGPRFSDERQNQQKTNGASTPPIANARSPIESEPKETEEDGWRTVSKHKKNSRAGNQTARAVVS</sequence>
<feature type="compositionally biased region" description="Basic and acidic residues" evidence="12">
    <location>
        <begin position="1844"/>
        <end position="1870"/>
    </location>
</feature>
<dbReference type="CDD" id="cd05702">
    <property type="entry name" value="S1_Rrp5_repeat_hs11_sc8"/>
    <property type="match status" value="1"/>
</dbReference>
<feature type="domain" description="S1 motif" evidence="14">
    <location>
        <begin position="79"/>
        <end position="176"/>
    </location>
</feature>
<keyword evidence="6" id="KW-0677">Repeat</keyword>